<dbReference type="EMBL" id="NAJP01000124">
    <property type="protein sequence ID" value="TKA27867.1"/>
    <property type="molecule type" value="Genomic_DNA"/>
</dbReference>
<reference evidence="1 2" key="1">
    <citation type="submission" date="2017-03" db="EMBL/GenBank/DDBJ databases">
        <title>Genomes of endolithic fungi from Antarctica.</title>
        <authorList>
            <person name="Coleine C."/>
            <person name="Masonjones S."/>
            <person name="Stajich J.E."/>
        </authorList>
    </citation>
    <scope>NUCLEOTIDE SEQUENCE [LARGE SCALE GENOMIC DNA]</scope>
    <source>
        <strain evidence="1 2">CCFEE 5311</strain>
    </source>
</reference>
<dbReference type="Proteomes" id="UP000310066">
    <property type="component" value="Unassembled WGS sequence"/>
</dbReference>
<name>A0A4U0TZG4_9PEZI</name>
<evidence type="ECO:0000313" key="1">
    <source>
        <dbReference type="EMBL" id="TKA27867.1"/>
    </source>
</evidence>
<feature type="non-terminal residue" evidence="1">
    <location>
        <position position="1"/>
    </location>
</feature>
<dbReference type="STRING" id="329885.A0A4U0TZG4"/>
<evidence type="ECO:0000313" key="2">
    <source>
        <dbReference type="Proteomes" id="UP000310066"/>
    </source>
</evidence>
<comment type="caution">
    <text evidence="1">The sequence shown here is derived from an EMBL/GenBank/DDBJ whole genome shotgun (WGS) entry which is preliminary data.</text>
</comment>
<organism evidence="1 2">
    <name type="scientific">Friedmanniomyces endolithicus</name>
    <dbReference type="NCBI Taxonomy" id="329885"/>
    <lineage>
        <taxon>Eukaryota</taxon>
        <taxon>Fungi</taxon>
        <taxon>Dikarya</taxon>
        <taxon>Ascomycota</taxon>
        <taxon>Pezizomycotina</taxon>
        <taxon>Dothideomycetes</taxon>
        <taxon>Dothideomycetidae</taxon>
        <taxon>Mycosphaerellales</taxon>
        <taxon>Teratosphaeriaceae</taxon>
        <taxon>Friedmanniomyces</taxon>
    </lineage>
</organism>
<dbReference type="Gene3D" id="1.10.340.70">
    <property type="match status" value="1"/>
</dbReference>
<sequence length="266" mass="30728">LFNALSNYSDNTRLQTDQALETLITNTTAACAATVAARALSIFLKSDIRSFDNFENSDAVTQYRANATRYESYIYIVLAYLGTILAEQFINERSIPYTNPNYRLTCLGEFFSLFLNLKAYYLLGVLNGIADYISRAINTLDRDVTLDSPNDNGLDDLAVPIYYTVLVEISDDFKKRLVDNEDGSSDLDDSKLDGLRFFMRDKLLYFRDPKGGRERLYILPSIMYEVFEIAYDNRFHLGYPRTKDRINASLWIRNLPKHLREYLDYC</sequence>
<gene>
    <name evidence="1" type="ORF">B0A54_16393</name>
</gene>
<accession>A0A4U0TZG4</accession>
<protein>
    <submittedName>
        <fullName evidence="1">Uncharacterized protein</fullName>
    </submittedName>
</protein>
<dbReference type="AlphaFoldDB" id="A0A4U0TZG4"/>
<proteinExistence type="predicted"/>